<dbReference type="Proteomes" id="UP000008177">
    <property type="component" value="Unplaced contigs"/>
</dbReference>
<dbReference type="HOGENOM" id="CLU_3124870_0_0_1"/>
<evidence type="ECO:0000313" key="2">
    <source>
        <dbReference type="Proteomes" id="UP000008177"/>
    </source>
</evidence>
<name>G2YUF1_BOTF4</name>
<proteinExistence type="predicted"/>
<organism evidence="1 2">
    <name type="scientific">Botryotinia fuckeliana (strain T4)</name>
    <name type="common">Noble rot fungus</name>
    <name type="synonym">Botrytis cinerea</name>
    <dbReference type="NCBI Taxonomy" id="999810"/>
    <lineage>
        <taxon>Eukaryota</taxon>
        <taxon>Fungi</taxon>
        <taxon>Dikarya</taxon>
        <taxon>Ascomycota</taxon>
        <taxon>Pezizomycotina</taxon>
        <taxon>Leotiomycetes</taxon>
        <taxon>Helotiales</taxon>
        <taxon>Sclerotiniaceae</taxon>
        <taxon>Botrytis</taxon>
    </lineage>
</organism>
<protein>
    <submittedName>
        <fullName evidence="1">Uncharacterized protein</fullName>
    </submittedName>
</protein>
<sequence>MIGGICKGTAEDYEVVAVEILNKLVVESPGGTMYYHVRMCTMPDNRCLSG</sequence>
<accession>G2YUF1</accession>
<dbReference type="InParanoid" id="G2YUF1"/>
<gene>
    <name evidence="1" type="ORF">BofuT4_uP156450.1</name>
</gene>
<dbReference type="AlphaFoldDB" id="G2YUF1"/>
<dbReference type="EMBL" id="FQ790354">
    <property type="protein sequence ID" value="CCD55249.1"/>
    <property type="molecule type" value="Genomic_DNA"/>
</dbReference>
<evidence type="ECO:0000313" key="1">
    <source>
        <dbReference type="EMBL" id="CCD55249.1"/>
    </source>
</evidence>
<reference evidence="2" key="1">
    <citation type="journal article" date="2011" name="PLoS Genet.">
        <title>Genomic analysis of the necrotrophic fungal pathogens Sclerotinia sclerotiorum and Botrytis cinerea.</title>
        <authorList>
            <person name="Amselem J."/>
            <person name="Cuomo C.A."/>
            <person name="van Kan J.A."/>
            <person name="Viaud M."/>
            <person name="Benito E.P."/>
            <person name="Couloux A."/>
            <person name="Coutinho P.M."/>
            <person name="de Vries R.P."/>
            <person name="Dyer P.S."/>
            <person name="Fillinger S."/>
            <person name="Fournier E."/>
            <person name="Gout L."/>
            <person name="Hahn M."/>
            <person name="Kohn L."/>
            <person name="Lapalu N."/>
            <person name="Plummer K.M."/>
            <person name="Pradier J.M."/>
            <person name="Quevillon E."/>
            <person name="Sharon A."/>
            <person name="Simon A."/>
            <person name="ten Have A."/>
            <person name="Tudzynski B."/>
            <person name="Tudzynski P."/>
            <person name="Wincker P."/>
            <person name="Andrew M."/>
            <person name="Anthouard V."/>
            <person name="Beever R.E."/>
            <person name="Beffa R."/>
            <person name="Benoit I."/>
            <person name="Bouzid O."/>
            <person name="Brault B."/>
            <person name="Chen Z."/>
            <person name="Choquer M."/>
            <person name="Collemare J."/>
            <person name="Cotton P."/>
            <person name="Danchin E.G."/>
            <person name="Da Silva C."/>
            <person name="Gautier A."/>
            <person name="Giraud C."/>
            <person name="Giraud T."/>
            <person name="Gonzalez C."/>
            <person name="Grossetete S."/>
            <person name="Guldener U."/>
            <person name="Henrissat B."/>
            <person name="Howlett B.J."/>
            <person name="Kodira C."/>
            <person name="Kretschmer M."/>
            <person name="Lappartient A."/>
            <person name="Leroch M."/>
            <person name="Levis C."/>
            <person name="Mauceli E."/>
            <person name="Neuveglise C."/>
            <person name="Oeser B."/>
            <person name="Pearson M."/>
            <person name="Poulain J."/>
            <person name="Poussereau N."/>
            <person name="Quesneville H."/>
            <person name="Rascle C."/>
            <person name="Schumacher J."/>
            <person name="Segurens B."/>
            <person name="Sexton A."/>
            <person name="Silva E."/>
            <person name="Sirven C."/>
            <person name="Soanes D.M."/>
            <person name="Talbot N.J."/>
            <person name="Templeton M."/>
            <person name="Yandava C."/>
            <person name="Yarden O."/>
            <person name="Zeng Q."/>
            <person name="Rollins J.A."/>
            <person name="Lebrun M.H."/>
            <person name="Dickman M."/>
        </authorList>
    </citation>
    <scope>NUCLEOTIDE SEQUENCE [LARGE SCALE GENOMIC DNA]</scope>
    <source>
        <strain evidence="2">T4</strain>
    </source>
</reference>